<dbReference type="EMBL" id="JAUSTR010000020">
    <property type="protein sequence ID" value="MDQ0163641.1"/>
    <property type="molecule type" value="Genomic_DNA"/>
</dbReference>
<dbReference type="Proteomes" id="UP001225646">
    <property type="component" value="Unassembled WGS sequence"/>
</dbReference>
<dbReference type="NCBIfam" id="TIGR03293">
    <property type="entry name" value="PhnG_redo"/>
    <property type="match status" value="1"/>
</dbReference>
<reference evidence="1 2" key="1">
    <citation type="submission" date="2023-07" db="EMBL/GenBank/DDBJ databases">
        <title>Genomic Encyclopedia of Type Strains, Phase IV (KMG-IV): sequencing the most valuable type-strain genomes for metagenomic binning, comparative biology and taxonomic classification.</title>
        <authorList>
            <person name="Goeker M."/>
        </authorList>
    </citation>
    <scope>NUCLEOTIDE SEQUENCE [LARGE SCALE GENOMIC DNA]</scope>
    <source>
        <strain evidence="1 2">DSM 19092</strain>
    </source>
</reference>
<organism evidence="1 2">
    <name type="scientific">Aeribacillus alveayuensis</name>
    <dbReference type="NCBI Taxonomy" id="279215"/>
    <lineage>
        <taxon>Bacteria</taxon>
        <taxon>Bacillati</taxon>
        <taxon>Bacillota</taxon>
        <taxon>Bacilli</taxon>
        <taxon>Bacillales</taxon>
        <taxon>Bacillaceae</taxon>
        <taxon>Aeribacillus</taxon>
    </lineage>
</organism>
<evidence type="ECO:0000313" key="1">
    <source>
        <dbReference type="EMBL" id="MDQ0163641.1"/>
    </source>
</evidence>
<protein>
    <submittedName>
        <fullName evidence="1">Alpha-D-ribose 1-methylphosphonate 5-triphosphate synthase subunit PhnG</fullName>
        <ecNumber evidence="1">2.7.8.37</ecNumber>
    </submittedName>
</protein>
<dbReference type="EC" id="2.7.8.37" evidence="1"/>
<keyword evidence="1" id="KW-0808">Transferase</keyword>
<keyword evidence="2" id="KW-1185">Reference proteome</keyword>
<dbReference type="Pfam" id="PF06754">
    <property type="entry name" value="PhnG"/>
    <property type="match status" value="1"/>
</dbReference>
<gene>
    <name evidence="1" type="ORF">J2S06_002747</name>
</gene>
<accession>A0ABT9VRM2</accession>
<evidence type="ECO:0000313" key="2">
    <source>
        <dbReference type="Proteomes" id="UP001225646"/>
    </source>
</evidence>
<sequence>MKRKRRTEILINGDRNVAVTLAREILGKYVVTTIEEPNDGLVMVKVRETAKNSLFYLGEVYVTECKVEINGHIGIGILKGYDPDLTYYLAVIDAAYHAQLQETDKWKEALLAEEARINERRKKSFRKVLKTKVNFETMDV</sequence>
<name>A0ABT9VRM2_9BACI</name>
<proteinExistence type="predicted"/>
<dbReference type="InterPro" id="IPR009609">
    <property type="entry name" value="Phosphonate_metab_PhnG"/>
</dbReference>
<comment type="caution">
    <text evidence="1">The sequence shown here is derived from an EMBL/GenBank/DDBJ whole genome shotgun (WGS) entry which is preliminary data.</text>
</comment>
<dbReference type="GO" id="GO:0061693">
    <property type="term" value="F:alpha-D-ribose 1-methylphosphonate 5-triphosphate synthase activity"/>
    <property type="evidence" value="ECO:0007669"/>
    <property type="project" value="UniProtKB-EC"/>
</dbReference>
<dbReference type="RefSeq" id="WP_419152650.1">
    <property type="nucleotide sequence ID" value="NZ_JAUSTR010000020.1"/>
</dbReference>